<protein>
    <submittedName>
        <fullName evidence="1">Uncharacterized protein</fullName>
    </submittedName>
</protein>
<sequence length="66" mass="7785">MLYKNNNKKANLCNNSFQVYELLDLISIRKDELTDRFNEDSSLKINLEPKARTRFENVGIKCFQAE</sequence>
<dbReference type="HOGENOM" id="CLU_2834427_0_0_1"/>
<keyword evidence="2" id="KW-1185">Reference proteome</keyword>
<evidence type="ECO:0000313" key="1">
    <source>
        <dbReference type="EnsemblMetazoa" id="tetur08g05880.1"/>
    </source>
</evidence>
<dbReference type="EnsemblMetazoa" id="tetur08g05880.1">
    <property type="protein sequence ID" value="tetur08g05880.1"/>
    <property type="gene ID" value="tetur08g05880"/>
</dbReference>
<proteinExistence type="predicted"/>
<reference evidence="2" key="1">
    <citation type="submission" date="2011-08" db="EMBL/GenBank/DDBJ databases">
        <authorList>
            <person name="Rombauts S."/>
        </authorList>
    </citation>
    <scope>NUCLEOTIDE SEQUENCE</scope>
    <source>
        <strain evidence="2">London</strain>
    </source>
</reference>
<reference evidence="1" key="2">
    <citation type="submission" date="2015-06" db="UniProtKB">
        <authorList>
            <consortium name="EnsemblMetazoa"/>
        </authorList>
    </citation>
    <scope>IDENTIFICATION</scope>
</reference>
<organism evidence="1 2">
    <name type="scientific">Tetranychus urticae</name>
    <name type="common">Two-spotted spider mite</name>
    <dbReference type="NCBI Taxonomy" id="32264"/>
    <lineage>
        <taxon>Eukaryota</taxon>
        <taxon>Metazoa</taxon>
        <taxon>Ecdysozoa</taxon>
        <taxon>Arthropoda</taxon>
        <taxon>Chelicerata</taxon>
        <taxon>Arachnida</taxon>
        <taxon>Acari</taxon>
        <taxon>Acariformes</taxon>
        <taxon>Trombidiformes</taxon>
        <taxon>Prostigmata</taxon>
        <taxon>Eleutherengona</taxon>
        <taxon>Raphignathae</taxon>
        <taxon>Tetranychoidea</taxon>
        <taxon>Tetranychidae</taxon>
        <taxon>Tetranychus</taxon>
    </lineage>
</organism>
<dbReference type="Proteomes" id="UP000015104">
    <property type="component" value="Unassembled WGS sequence"/>
</dbReference>
<dbReference type="EMBL" id="CAEY01001956">
    <property type="status" value="NOT_ANNOTATED_CDS"/>
    <property type="molecule type" value="Genomic_DNA"/>
</dbReference>
<dbReference type="AlphaFoldDB" id="T1KC01"/>
<name>T1KC01_TETUR</name>
<evidence type="ECO:0000313" key="2">
    <source>
        <dbReference type="Proteomes" id="UP000015104"/>
    </source>
</evidence>
<accession>T1KC01</accession>